<dbReference type="Proteomes" id="UP000182737">
    <property type="component" value="Unassembled WGS sequence"/>
</dbReference>
<evidence type="ECO:0000256" key="2">
    <source>
        <dbReference type="ARBA" id="ARBA00022741"/>
    </source>
</evidence>
<dbReference type="PROSITE" id="PS50893">
    <property type="entry name" value="ABC_TRANSPORTER_2"/>
    <property type="match status" value="1"/>
</dbReference>
<dbReference type="OrthoDB" id="9775135at2"/>
<evidence type="ECO:0000313" key="6">
    <source>
        <dbReference type="Proteomes" id="UP000182737"/>
    </source>
</evidence>
<dbReference type="PANTHER" id="PTHR42939">
    <property type="entry name" value="ABC TRANSPORTER ATP-BINDING PROTEIN ALBC-RELATED"/>
    <property type="match status" value="1"/>
</dbReference>
<dbReference type="AlphaFoldDB" id="A0A1I3I6C8"/>
<dbReference type="InterPro" id="IPR051782">
    <property type="entry name" value="ABC_Transporter_VariousFunc"/>
</dbReference>
<gene>
    <name evidence="5" type="ORF">SAMN04487775_101354</name>
</gene>
<dbReference type="SMART" id="SM00382">
    <property type="entry name" value="AAA"/>
    <property type="match status" value="1"/>
</dbReference>
<dbReference type="GO" id="GO:0005524">
    <property type="term" value="F:ATP binding"/>
    <property type="evidence" value="ECO:0007669"/>
    <property type="project" value="UniProtKB-KW"/>
</dbReference>
<evidence type="ECO:0000256" key="3">
    <source>
        <dbReference type="ARBA" id="ARBA00022840"/>
    </source>
</evidence>
<organism evidence="5 6">
    <name type="scientific">Treponema bryantii</name>
    <dbReference type="NCBI Taxonomy" id="163"/>
    <lineage>
        <taxon>Bacteria</taxon>
        <taxon>Pseudomonadati</taxon>
        <taxon>Spirochaetota</taxon>
        <taxon>Spirochaetia</taxon>
        <taxon>Spirochaetales</taxon>
        <taxon>Treponemataceae</taxon>
        <taxon>Treponema</taxon>
    </lineage>
</organism>
<keyword evidence="3 5" id="KW-0067">ATP-binding</keyword>
<keyword evidence="2" id="KW-0547">Nucleotide-binding</keyword>
<keyword evidence="1" id="KW-0813">Transport</keyword>
<feature type="domain" description="ABC transporter" evidence="4">
    <location>
        <begin position="2"/>
        <end position="234"/>
    </location>
</feature>
<dbReference type="CDD" id="cd03230">
    <property type="entry name" value="ABC_DR_subfamily_A"/>
    <property type="match status" value="1"/>
</dbReference>
<dbReference type="Gene3D" id="3.40.50.300">
    <property type="entry name" value="P-loop containing nucleotide triphosphate hydrolases"/>
    <property type="match status" value="1"/>
</dbReference>
<dbReference type="InterPro" id="IPR003593">
    <property type="entry name" value="AAA+_ATPase"/>
</dbReference>
<dbReference type="InterPro" id="IPR017871">
    <property type="entry name" value="ABC_transporter-like_CS"/>
</dbReference>
<keyword evidence="6" id="KW-1185">Reference proteome</keyword>
<proteinExistence type="predicted"/>
<accession>A0A1I3I6C8</accession>
<dbReference type="SUPFAM" id="SSF52540">
    <property type="entry name" value="P-loop containing nucleoside triphosphate hydrolases"/>
    <property type="match status" value="1"/>
</dbReference>
<dbReference type="InterPro" id="IPR003439">
    <property type="entry name" value="ABC_transporter-like_ATP-bd"/>
</dbReference>
<evidence type="ECO:0000256" key="1">
    <source>
        <dbReference type="ARBA" id="ARBA00022448"/>
    </source>
</evidence>
<dbReference type="PANTHER" id="PTHR42939:SF1">
    <property type="entry name" value="ABC TRANSPORTER ATP-BINDING PROTEIN ALBC-RELATED"/>
    <property type="match status" value="1"/>
</dbReference>
<protein>
    <submittedName>
        <fullName evidence="5">ABC-2 type transport system ATP-binding protein</fullName>
    </submittedName>
</protein>
<evidence type="ECO:0000313" key="5">
    <source>
        <dbReference type="EMBL" id="SFI43472.1"/>
    </source>
</evidence>
<name>A0A1I3I6C8_9SPIR</name>
<dbReference type="PROSITE" id="PS00211">
    <property type="entry name" value="ABC_TRANSPORTER_1"/>
    <property type="match status" value="1"/>
</dbReference>
<dbReference type="EMBL" id="FORI01000001">
    <property type="protein sequence ID" value="SFI43472.1"/>
    <property type="molecule type" value="Genomic_DNA"/>
</dbReference>
<evidence type="ECO:0000259" key="4">
    <source>
        <dbReference type="PROSITE" id="PS50893"/>
    </source>
</evidence>
<dbReference type="RefSeq" id="WP_074929939.1">
    <property type="nucleotide sequence ID" value="NZ_FORI01000001.1"/>
</dbReference>
<sequence>MFEINNVSKSYNKGGVKAVDALSLTVNNGEIFGFLGPNGAGKTTSIRMLTGILQPDEGSLELDGISILERPVAAKRQFAFVPDNPETVSRLKAIEYLNFIGDVYKVPLEVRKERIESYCTKFGLKEVLNNKISSFSHGMKQKLFLIASLITDPQNWILDEPMVGLDPEAAFIVKEIMRERANAGKTVFFSTHVMEVAEKLCDRIGIIKQGKLIFQGTMNELKEQHGKNGQSLEDIFLELIGSTAKAAASENAN</sequence>
<dbReference type="GO" id="GO:0016887">
    <property type="term" value="F:ATP hydrolysis activity"/>
    <property type="evidence" value="ECO:0007669"/>
    <property type="project" value="InterPro"/>
</dbReference>
<reference evidence="6" key="1">
    <citation type="submission" date="2016-10" db="EMBL/GenBank/DDBJ databases">
        <authorList>
            <person name="Varghese N."/>
            <person name="Submissions S."/>
        </authorList>
    </citation>
    <scope>NUCLEOTIDE SEQUENCE [LARGE SCALE GENOMIC DNA]</scope>
    <source>
        <strain evidence="6">XBD1002</strain>
    </source>
</reference>
<dbReference type="InterPro" id="IPR027417">
    <property type="entry name" value="P-loop_NTPase"/>
</dbReference>
<dbReference type="Pfam" id="PF00005">
    <property type="entry name" value="ABC_tran"/>
    <property type="match status" value="1"/>
</dbReference>